<evidence type="ECO:0000256" key="5">
    <source>
        <dbReference type="ARBA" id="ARBA00023027"/>
    </source>
</evidence>
<dbReference type="Gene3D" id="3.40.50.720">
    <property type="entry name" value="NAD(P)-binding Rossmann-like Domain"/>
    <property type="match status" value="1"/>
</dbReference>
<evidence type="ECO:0000256" key="6">
    <source>
        <dbReference type="ARBA" id="ARBA00048313"/>
    </source>
</evidence>
<evidence type="ECO:0000256" key="2">
    <source>
        <dbReference type="ARBA" id="ARBA00012995"/>
    </source>
</evidence>
<feature type="binding site" evidence="7 9">
    <location>
        <position position="131"/>
    </location>
    <ligand>
        <name>substrate</name>
    </ligand>
</feature>
<evidence type="ECO:0000313" key="14">
    <source>
        <dbReference type="EMBL" id="APW61327.1"/>
    </source>
</evidence>
<gene>
    <name evidence="7 14" type="primary">mdh</name>
    <name evidence="14" type="ORF">BSF38_02841</name>
</gene>
<feature type="binding site" evidence="7 10">
    <location>
        <begin position="11"/>
        <end position="17"/>
    </location>
    <ligand>
        <name>NAD(+)</name>
        <dbReference type="ChEBI" id="CHEBI:57540"/>
    </ligand>
</feature>
<dbReference type="NCBIfam" id="TIGR01759">
    <property type="entry name" value="MalateDH-SF1"/>
    <property type="match status" value="1"/>
</dbReference>
<evidence type="ECO:0000313" key="15">
    <source>
        <dbReference type="Proteomes" id="UP000186309"/>
    </source>
</evidence>
<accession>A0A1U7CQW1</accession>
<feature type="binding site" evidence="7 9">
    <location>
        <position position="162"/>
    </location>
    <ligand>
        <name>substrate</name>
    </ligand>
</feature>
<dbReference type="InterPro" id="IPR010945">
    <property type="entry name" value="Malate_DH_type2"/>
</dbReference>
<feature type="binding site" evidence="7 9">
    <location>
        <position position="98"/>
    </location>
    <ligand>
        <name>substrate</name>
    </ligand>
</feature>
<dbReference type="InterPro" id="IPR001236">
    <property type="entry name" value="Lactate/malate_DH_N"/>
</dbReference>
<dbReference type="GO" id="GO:0030060">
    <property type="term" value="F:L-malate dehydrogenase (NAD+) activity"/>
    <property type="evidence" value="ECO:0007669"/>
    <property type="project" value="UniProtKB-UniRule"/>
</dbReference>
<evidence type="ECO:0000259" key="12">
    <source>
        <dbReference type="Pfam" id="PF00056"/>
    </source>
</evidence>
<dbReference type="AlphaFoldDB" id="A0A1U7CQW1"/>
<dbReference type="EC" id="1.1.1.37" evidence="2 7"/>
<comment type="catalytic activity">
    <reaction evidence="6 7 11">
        <text>(S)-malate + NAD(+) = oxaloacetate + NADH + H(+)</text>
        <dbReference type="Rhea" id="RHEA:21432"/>
        <dbReference type="ChEBI" id="CHEBI:15378"/>
        <dbReference type="ChEBI" id="CHEBI:15589"/>
        <dbReference type="ChEBI" id="CHEBI:16452"/>
        <dbReference type="ChEBI" id="CHEBI:57540"/>
        <dbReference type="ChEBI" id="CHEBI:57945"/>
        <dbReference type="EC" id="1.1.1.37"/>
    </reaction>
</comment>
<evidence type="ECO:0000256" key="7">
    <source>
        <dbReference type="HAMAP-Rule" id="MF_01517"/>
    </source>
</evidence>
<keyword evidence="4 7" id="KW-0560">Oxidoreductase</keyword>
<name>A0A1U7CQW1_9BACT</name>
<dbReference type="RefSeq" id="WP_076346592.1">
    <property type="nucleotide sequence ID" value="NZ_CP019082.1"/>
</dbReference>
<evidence type="ECO:0000256" key="4">
    <source>
        <dbReference type="ARBA" id="ARBA00023002"/>
    </source>
</evidence>
<dbReference type="GO" id="GO:0006108">
    <property type="term" value="P:malate metabolic process"/>
    <property type="evidence" value="ECO:0007669"/>
    <property type="project" value="InterPro"/>
</dbReference>
<feature type="active site" description="Proton acceptor" evidence="7 8">
    <location>
        <position position="187"/>
    </location>
</feature>
<protein>
    <recommendedName>
        <fullName evidence="2 7">Malate dehydrogenase</fullName>
        <ecNumber evidence="2 7">1.1.1.37</ecNumber>
    </recommendedName>
</protein>
<feature type="domain" description="Lactate/malate dehydrogenase N-terminal" evidence="12">
    <location>
        <begin position="6"/>
        <end position="145"/>
    </location>
</feature>
<feature type="binding site" evidence="7 10">
    <location>
        <position position="105"/>
    </location>
    <ligand>
        <name>NAD(+)</name>
        <dbReference type="ChEBI" id="CHEBI:57540"/>
    </ligand>
</feature>
<dbReference type="Proteomes" id="UP000186309">
    <property type="component" value="Chromosome"/>
</dbReference>
<dbReference type="Gene3D" id="3.90.110.10">
    <property type="entry name" value="Lactate dehydrogenase/glycoside hydrolase, family 4, C-terminal"/>
    <property type="match status" value="1"/>
</dbReference>
<feature type="binding site" evidence="7 9">
    <location>
        <position position="92"/>
    </location>
    <ligand>
        <name>substrate</name>
    </ligand>
</feature>
<dbReference type="FunFam" id="3.90.110.10:FF:000002">
    <property type="entry name" value="Malate dehydrogenase"/>
    <property type="match status" value="1"/>
</dbReference>
<comment type="similarity">
    <text evidence="1 7">Belongs to the LDH/MDH superfamily. MDH type 2 family.</text>
</comment>
<dbReference type="GO" id="GO:0006099">
    <property type="term" value="P:tricarboxylic acid cycle"/>
    <property type="evidence" value="ECO:0007669"/>
    <property type="project" value="UniProtKB-UniRule"/>
</dbReference>
<evidence type="ECO:0000256" key="11">
    <source>
        <dbReference type="RuleBase" id="RU000422"/>
    </source>
</evidence>
<feature type="binding site" evidence="7">
    <location>
        <position position="112"/>
    </location>
    <ligand>
        <name>NAD(+)</name>
        <dbReference type="ChEBI" id="CHEBI:57540"/>
    </ligand>
</feature>
<organism evidence="14 15">
    <name type="scientific">Paludisphaera borealis</name>
    <dbReference type="NCBI Taxonomy" id="1387353"/>
    <lineage>
        <taxon>Bacteria</taxon>
        <taxon>Pseudomonadati</taxon>
        <taxon>Planctomycetota</taxon>
        <taxon>Planctomycetia</taxon>
        <taxon>Isosphaerales</taxon>
        <taxon>Isosphaeraceae</taxon>
        <taxon>Paludisphaera</taxon>
    </lineage>
</organism>
<dbReference type="InterPro" id="IPR022383">
    <property type="entry name" value="Lactate/malate_DH_C"/>
</dbReference>
<dbReference type="FunFam" id="3.40.50.720:FF:000010">
    <property type="entry name" value="Malate dehydrogenase"/>
    <property type="match status" value="1"/>
</dbReference>
<reference evidence="15" key="1">
    <citation type="submission" date="2016-12" db="EMBL/GenBank/DDBJ databases">
        <title>Comparative genomics of four Isosphaeraceae planctomycetes: a common pool of plasmids and glycoside hydrolase genes.</title>
        <authorList>
            <person name="Ivanova A."/>
        </authorList>
    </citation>
    <scope>NUCLEOTIDE SEQUENCE [LARGE SCALE GENOMIC DNA]</scope>
    <source>
        <strain evidence="15">PX4</strain>
    </source>
</reference>
<dbReference type="NCBIfam" id="NF003916">
    <property type="entry name" value="PRK05442.1"/>
    <property type="match status" value="1"/>
</dbReference>
<dbReference type="EMBL" id="CP019082">
    <property type="protein sequence ID" value="APW61327.1"/>
    <property type="molecule type" value="Genomic_DNA"/>
</dbReference>
<keyword evidence="3 7" id="KW-0816">Tricarboxylic acid cycle</keyword>
<dbReference type="InterPro" id="IPR036291">
    <property type="entry name" value="NAD(P)-bd_dom_sf"/>
</dbReference>
<evidence type="ECO:0000259" key="13">
    <source>
        <dbReference type="Pfam" id="PF02866"/>
    </source>
</evidence>
<dbReference type="OrthoDB" id="9802969at2"/>
<evidence type="ECO:0000256" key="10">
    <source>
        <dbReference type="PIRSR" id="PIRSR000102-3"/>
    </source>
</evidence>
<dbReference type="PANTHER" id="PTHR23382">
    <property type="entry name" value="MALATE DEHYDROGENASE"/>
    <property type="match status" value="1"/>
</dbReference>
<dbReference type="SUPFAM" id="SSF56327">
    <property type="entry name" value="LDH C-terminal domain-like"/>
    <property type="match status" value="1"/>
</dbReference>
<dbReference type="PROSITE" id="PS00068">
    <property type="entry name" value="MDH"/>
    <property type="match status" value="1"/>
</dbReference>
<evidence type="ECO:0000256" key="1">
    <source>
        <dbReference type="ARBA" id="ARBA00009613"/>
    </source>
</evidence>
<dbReference type="InterPro" id="IPR001557">
    <property type="entry name" value="L-lactate/malate_DH"/>
</dbReference>
<comment type="function">
    <text evidence="7">Catalyzes the reversible oxidation of malate to oxaloacetate.</text>
</comment>
<dbReference type="PIRSF" id="PIRSF000102">
    <property type="entry name" value="Lac_mal_DH"/>
    <property type="match status" value="1"/>
</dbReference>
<comment type="caution">
    <text evidence="7">Lacks conserved residue(s) required for the propagation of feature annotation.</text>
</comment>
<evidence type="ECO:0000256" key="9">
    <source>
        <dbReference type="PIRSR" id="PIRSR000102-2"/>
    </source>
</evidence>
<keyword evidence="15" id="KW-1185">Reference proteome</keyword>
<dbReference type="STRING" id="1387353.BSF38_02841"/>
<dbReference type="CDD" id="cd01338">
    <property type="entry name" value="MDH_chloroplast-like"/>
    <property type="match status" value="1"/>
</dbReference>
<evidence type="ECO:0000256" key="3">
    <source>
        <dbReference type="ARBA" id="ARBA00022532"/>
    </source>
</evidence>
<dbReference type="Pfam" id="PF00056">
    <property type="entry name" value="Ldh_1_N"/>
    <property type="match status" value="1"/>
</dbReference>
<dbReference type="InterPro" id="IPR015955">
    <property type="entry name" value="Lactate_DH/Glyco_Ohase_4_C"/>
</dbReference>
<feature type="binding site" evidence="10">
    <location>
        <begin position="129"/>
        <end position="131"/>
    </location>
    <ligand>
        <name>NAD(+)</name>
        <dbReference type="ChEBI" id="CHEBI:57540"/>
    </ligand>
</feature>
<dbReference type="InterPro" id="IPR001252">
    <property type="entry name" value="Malate_DH_AS"/>
</dbReference>
<evidence type="ECO:0000256" key="8">
    <source>
        <dbReference type="PIRSR" id="PIRSR000102-1"/>
    </source>
</evidence>
<sequence length="331" mass="34527">MTTPIRVAVTGAGGQIGYALLFRIASGAVFGPEQPVALQLLEITPALPSLGGTIMELEDCAFPLLTDVKASDKADVAFGDADWVILVGGLPRKDGMTRADLIRANGPIFTGQGKAINDAAGPNVRVVTVANPCNTNCLIARSHAPKVAADRWFAMTMLDQNRASAQIAMKAGVPVGSVKKVTIWGNHSDTQYPDYKNAVIAGVPATSVITDAAWFTDTFIPTVAKRGGAVIKARGASSAASAANAAIDTVRNLYHPTPADTWFSTAVVSDGSYGVPAGLIYSFPVRSKGEGNWSIVPDVAVDDDARKRLDAGVAELISEREAVKDLLGPAV</sequence>
<dbReference type="SUPFAM" id="SSF51735">
    <property type="entry name" value="NAD(P)-binding Rossmann-fold domains"/>
    <property type="match status" value="1"/>
</dbReference>
<feature type="domain" description="Lactate/malate dehydrogenase C-terminal" evidence="13">
    <location>
        <begin position="156"/>
        <end position="324"/>
    </location>
</feature>
<dbReference type="KEGG" id="pbor:BSF38_02841"/>
<proteinExistence type="inferred from homology"/>
<dbReference type="HAMAP" id="MF_01517">
    <property type="entry name" value="Malate_dehydrog_2"/>
    <property type="match status" value="1"/>
</dbReference>
<keyword evidence="5 7" id="KW-0520">NAD</keyword>
<dbReference type="Pfam" id="PF02866">
    <property type="entry name" value="Ldh_1_C"/>
    <property type="match status" value="1"/>
</dbReference>